<comment type="caution">
    <text evidence="2">The sequence shown here is derived from an EMBL/GenBank/DDBJ whole genome shotgun (WGS) entry which is preliminary data.</text>
</comment>
<accession>A0A5J4V1X4</accession>
<dbReference type="EMBL" id="SNRW01010573">
    <property type="protein sequence ID" value="KAA6376372.1"/>
    <property type="molecule type" value="Genomic_DNA"/>
</dbReference>
<name>A0A5J4V1X4_9EUKA</name>
<evidence type="ECO:0000313" key="3">
    <source>
        <dbReference type="Proteomes" id="UP000324800"/>
    </source>
</evidence>
<evidence type="ECO:0000256" key="1">
    <source>
        <dbReference type="SAM" id="SignalP"/>
    </source>
</evidence>
<feature type="signal peptide" evidence="1">
    <location>
        <begin position="1"/>
        <end position="19"/>
    </location>
</feature>
<feature type="chain" id="PRO_5023888906" description="Right handed beta helix domain-containing protein" evidence="1">
    <location>
        <begin position="20"/>
        <end position="601"/>
    </location>
</feature>
<feature type="non-terminal residue" evidence="2">
    <location>
        <position position="601"/>
    </location>
</feature>
<sequence length="601" mass="63935">MRIILLTVVFLAISAQSSTNEQPANRVSDVYYVEVQGESIPSCGYMREAVPCKTIANVISQILNSSGVTHVNIGPGIFDNSSANIVDKGSISFWGRGIHKTNLTDEQQHSSAIMRIQGSSILITNITFIHTINTNQALGVINIQNAGRLSINEAFFTTNNPQQGGSSSFIICSNSILTCTQTTFVNASFIRGTPAIQLVDLQQQEQIFFQQVCFQNLQVISTDLGSKDSGSALQITLSATTKSSISFTDCMFDQCGNNNTGDLNGGAIGCQLGSDSAIPLLSFNQTRFTRNTGVKGGAVYFTGSNNKILFQSCIFYSNTASGGDPKASDIFFATSATISDSNFVSSVSHSSGIQISVDGANRSSLLQGSSSPVTLQTGGDTISDTVYKVSAGRDSQVIVNLVSGTYTENQTIVIGWYIDQGYRRVELGPSISIIGNNRLSIIRPSINESSPHAGGALIHIRGGNVNMRAITLTEEDLPTTISRRITPLILAERGHVSLVQMNLKSARLSHSAVTSLVGVLDLIVSECSFESLFNTNVTLATQTSSLYSPQSGAGALYIEVGQGVSGTKHNVLIEKTSFLKCCTVRSGGALSIVTIENSGEQ</sequence>
<dbReference type="AlphaFoldDB" id="A0A5J4V1X4"/>
<proteinExistence type="predicted"/>
<protein>
    <recommendedName>
        <fullName evidence="4">Right handed beta helix domain-containing protein</fullName>
    </recommendedName>
</protein>
<dbReference type="SUPFAM" id="SSF51126">
    <property type="entry name" value="Pectin lyase-like"/>
    <property type="match status" value="1"/>
</dbReference>
<dbReference type="InterPro" id="IPR011050">
    <property type="entry name" value="Pectin_lyase_fold/virulence"/>
</dbReference>
<reference evidence="2 3" key="1">
    <citation type="submission" date="2019-03" db="EMBL/GenBank/DDBJ databases">
        <title>Single cell metagenomics reveals metabolic interactions within the superorganism composed of flagellate Streblomastix strix and complex community of Bacteroidetes bacteria on its surface.</title>
        <authorList>
            <person name="Treitli S.C."/>
            <person name="Kolisko M."/>
            <person name="Husnik F."/>
            <person name="Keeling P."/>
            <person name="Hampl V."/>
        </authorList>
    </citation>
    <scope>NUCLEOTIDE SEQUENCE [LARGE SCALE GENOMIC DNA]</scope>
    <source>
        <strain evidence="2">ST1C</strain>
    </source>
</reference>
<evidence type="ECO:0000313" key="2">
    <source>
        <dbReference type="EMBL" id="KAA6376372.1"/>
    </source>
</evidence>
<organism evidence="2 3">
    <name type="scientific">Streblomastix strix</name>
    <dbReference type="NCBI Taxonomy" id="222440"/>
    <lineage>
        <taxon>Eukaryota</taxon>
        <taxon>Metamonada</taxon>
        <taxon>Preaxostyla</taxon>
        <taxon>Oxymonadida</taxon>
        <taxon>Streblomastigidae</taxon>
        <taxon>Streblomastix</taxon>
    </lineage>
</organism>
<dbReference type="Proteomes" id="UP000324800">
    <property type="component" value="Unassembled WGS sequence"/>
</dbReference>
<keyword evidence="1" id="KW-0732">Signal</keyword>
<evidence type="ECO:0008006" key="4">
    <source>
        <dbReference type="Google" id="ProtNLM"/>
    </source>
</evidence>
<gene>
    <name evidence="2" type="ORF">EZS28_028102</name>
</gene>